<evidence type="ECO:0000259" key="1">
    <source>
        <dbReference type="Pfam" id="PF19040"/>
    </source>
</evidence>
<accession>A0A397E586</accession>
<dbReference type="AlphaFoldDB" id="A0A397E586"/>
<comment type="caution">
    <text evidence="2">The sequence shown here is derived from an EMBL/GenBank/DDBJ whole genome shotgun (WGS) entry which is preliminary data.</text>
</comment>
<dbReference type="Pfam" id="PF19040">
    <property type="entry name" value="SGNH"/>
    <property type="match status" value="1"/>
</dbReference>
<organism evidence="2 3">
    <name type="scientific">Aphanomyces astaci</name>
    <name type="common">Crayfish plague agent</name>
    <dbReference type="NCBI Taxonomy" id="112090"/>
    <lineage>
        <taxon>Eukaryota</taxon>
        <taxon>Sar</taxon>
        <taxon>Stramenopiles</taxon>
        <taxon>Oomycota</taxon>
        <taxon>Saprolegniomycetes</taxon>
        <taxon>Saprolegniales</taxon>
        <taxon>Verrucalvaceae</taxon>
        <taxon>Aphanomyces</taxon>
    </lineage>
</organism>
<proteinExistence type="predicted"/>
<dbReference type="InterPro" id="IPR043968">
    <property type="entry name" value="SGNH"/>
</dbReference>
<protein>
    <recommendedName>
        <fullName evidence="1">SGNH domain-containing protein</fullName>
    </recommendedName>
</protein>
<dbReference type="EMBL" id="QUTD01002160">
    <property type="protein sequence ID" value="RHY76611.1"/>
    <property type="molecule type" value="Genomic_DNA"/>
</dbReference>
<name>A0A397E586_APHAT</name>
<gene>
    <name evidence="2" type="ORF">DYB30_013642</name>
</gene>
<dbReference type="VEuPathDB" id="FungiDB:H257_17870"/>
<reference evidence="2 3" key="1">
    <citation type="submission" date="2018-08" db="EMBL/GenBank/DDBJ databases">
        <title>Aphanomyces genome sequencing and annotation.</title>
        <authorList>
            <person name="Minardi D."/>
            <person name="Oidtmann B."/>
            <person name="Van Der Giezen M."/>
            <person name="Studholme D.J."/>
        </authorList>
    </citation>
    <scope>NUCLEOTIDE SEQUENCE [LARGE SCALE GENOMIC DNA]</scope>
    <source>
        <strain evidence="2 3">D2</strain>
    </source>
</reference>
<evidence type="ECO:0000313" key="2">
    <source>
        <dbReference type="EMBL" id="RHY76611.1"/>
    </source>
</evidence>
<sequence length="146" mass="16052">MGYQDGCENQSEADRLALVKQLENEIKAFVASGIKVFVATTNPEGEMFHPTKMLSGSTVLPTPPVSLAAFRQQHKVMVDLIEDATKAANATIIDFADNQCFQDVCEVVSMKEGEPVLKDSDHFRPYYARNYITVLDQVVAAAIAEP</sequence>
<dbReference type="Proteomes" id="UP000266643">
    <property type="component" value="Unassembled WGS sequence"/>
</dbReference>
<evidence type="ECO:0000313" key="3">
    <source>
        <dbReference type="Proteomes" id="UP000266643"/>
    </source>
</evidence>
<feature type="domain" description="SGNH" evidence="1">
    <location>
        <begin position="17"/>
        <end position="132"/>
    </location>
</feature>